<dbReference type="Pfam" id="PF00078">
    <property type="entry name" value="RVT_1"/>
    <property type="match status" value="1"/>
</dbReference>
<accession>A0A8S5M4G6</accession>
<dbReference type="SUPFAM" id="SSF56672">
    <property type="entry name" value="DNA/RNA polymerases"/>
    <property type="match status" value="1"/>
</dbReference>
<keyword evidence="2" id="KW-0808">Transferase</keyword>
<dbReference type="PANTHER" id="PTHR34047:SF8">
    <property type="entry name" value="PROTEIN YKFC"/>
    <property type="match status" value="1"/>
</dbReference>
<feature type="domain" description="Reverse transcriptase" evidence="1">
    <location>
        <begin position="44"/>
        <end position="273"/>
    </location>
</feature>
<organism evidence="2">
    <name type="scientific">Siphoviridae sp. ctMYd37</name>
    <dbReference type="NCBI Taxonomy" id="2826260"/>
    <lineage>
        <taxon>Viruses</taxon>
        <taxon>Duplodnaviria</taxon>
        <taxon>Heunggongvirae</taxon>
        <taxon>Uroviricota</taxon>
        <taxon>Caudoviricetes</taxon>
    </lineage>
</organism>
<protein>
    <submittedName>
        <fullName evidence="2">Group II intron reverse transcriptase/maturase</fullName>
    </submittedName>
</protein>
<dbReference type="PANTHER" id="PTHR34047">
    <property type="entry name" value="NUCLEAR INTRON MATURASE 1, MITOCHONDRIAL-RELATED"/>
    <property type="match status" value="1"/>
</dbReference>
<dbReference type="InterPro" id="IPR000477">
    <property type="entry name" value="RT_dom"/>
</dbReference>
<dbReference type="InterPro" id="IPR051083">
    <property type="entry name" value="GrpII_Intron_Splice-Mob/Def"/>
</dbReference>
<evidence type="ECO:0000313" key="2">
    <source>
        <dbReference type="EMBL" id="DAD77130.1"/>
    </source>
</evidence>
<proteinExistence type="predicted"/>
<dbReference type="EMBL" id="BK014818">
    <property type="protein sequence ID" value="DAD77130.1"/>
    <property type="molecule type" value="Genomic_DNA"/>
</dbReference>
<sequence>MRYKYFETLLDLNVLYDSFQKCKSSVDWKCSIQRFEANIFQNIKDIKERLKSGRYKPDKFVEFDVNERGKTRHIKSPSIRDRVLQRAICDYVLEPLIYPKLIYNNGASVKEKGVDFSRKQLDKHLRKYYNKHGNKGYILVADFSKFFESIPHDKLIKSLKKCIPDQKMMSLLETIIRSFSDTGIGLGIGSQISQICGIYYPTPIDIYCTAIMGCKAYARHMDDFYIIHEDKEFLKTVLAGVKKITAELGLKLNEKKTQICRIDKGFNFLKQRIFITDTGKIVHKPNKSSFVREKRKLESFKFKYDINEMAKEEIKNQYKSWRNNLVKYDCKRTLHNMNNLYSRLYESEASQWNR</sequence>
<reference evidence="2" key="1">
    <citation type="journal article" date="2021" name="Proc. Natl. Acad. Sci. U.S.A.">
        <title>A Catalog of Tens of Thousands of Viruses from Human Metagenomes Reveals Hidden Associations with Chronic Diseases.</title>
        <authorList>
            <person name="Tisza M.J."/>
            <person name="Buck C.B."/>
        </authorList>
    </citation>
    <scope>NUCLEOTIDE SEQUENCE</scope>
    <source>
        <strain evidence="2">CtMYd37</strain>
    </source>
</reference>
<dbReference type="GO" id="GO:0003964">
    <property type="term" value="F:RNA-directed DNA polymerase activity"/>
    <property type="evidence" value="ECO:0007669"/>
    <property type="project" value="UniProtKB-KW"/>
</dbReference>
<evidence type="ECO:0000259" key="1">
    <source>
        <dbReference type="PROSITE" id="PS50878"/>
    </source>
</evidence>
<keyword evidence="2" id="KW-0548">Nucleotidyltransferase</keyword>
<keyword evidence="2" id="KW-0695">RNA-directed DNA polymerase</keyword>
<name>A0A8S5M4G6_9CAUD</name>
<dbReference type="InterPro" id="IPR043502">
    <property type="entry name" value="DNA/RNA_pol_sf"/>
</dbReference>
<dbReference type="PROSITE" id="PS50878">
    <property type="entry name" value="RT_POL"/>
    <property type="match status" value="1"/>
</dbReference>